<feature type="binding site" evidence="5">
    <location>
        <position position="150"/>
    </location>
    <ligand>
        <name>[4Fe-4S] cluster</name>
        <dbReference type="ChEBI" id="CHEBI:49883"/>
    </ligand>
</feature>
<evidence type="ECO:0000313" key="8">
    <source>
        <dbReference type="EMBL" id="KAA2286014.1"/>
    </source>
</evidence>
<comment type="subunit">
    <text evidence="5">Homodimer.</text>
</comment>
<evidence type="ECO:0000313" key="9">
    <source>
        <dbReference type="Proteomes" id="UP000322165"/>
    </source>
</evidence>
<accession>A0A5B2ZFN4</accession>
<evidence type="ECO:0000259" key="6">
    <source>
        <dbReference type="Pfam" id="PF01106"/>
    </source>
</evidence>
<reference evidence="8 9" key="1">
    <citation type="submission" date="2019-09" db="EMBL/GenBank/DDBJ databases">
        <title>Arenimonas chukotkensis sp. nov., a bacterium isolated from Chukotka hot spring, Arctic region, Russia.</title>
        <authorList>
            <person name="Zayulina K.S."/>
            <person name="Prokofeva M.I."/>
            <person name="Elcheninov A.G."/>
            <person name="Novikov A."/>
            <person name="Kochetkova T.V."/>
            <person name="Kublanov I.V."/>
        </authorList>
    </citation>
    <scope>NUCLEOTIDE SEQUENCE [LARGE SCALE GENOMIC DNA]</scope>
    <source>
        <strain evidence="8 9">3729k</strain>
    </source>
</reference>
<comment type="similarity">
    <text evidence="5">Belongs to the NfuA family.</text>
</comment>
<dbReference type="GO" id="GO:0051539">
    <property type="term" value="F:4 iron, 4 sulfur cluster binding"/>
    <property type="evidence" value="ECO:0007669"/>
    <property type="project" value="UniProtKB-UniRule"/>
</dbReference>
<dbReference type="Proteomes" id="UP000322165">
    <property type="component" value="Unassembled WGS sequence"/>
</dbReference>
<gene>
    <name evidence="5" type="primary">nfuA</name>
    <name evidence="8" type="ORF">F0415_00465</name>
</gene>
<dbReference type="GO" id="GO:0051604">
    <property type="term" value="P:protein maturation"/>
    <property type="evidence" value="ECO:0007669"/>
    <property type="project" value="UniProtKB-UniRule"/>
</dbReference>
<keyword evidence="2 5" id="KW-0479">Metal-binding</keyword>
<feature type="domain" description="NIF system FeS cluster assembly NifU C-terminal" evidence="6">
    <location>
        <begin position="113"/>
        <end position="178"/>
    </location>
</feature>
<evidence type="ECO:0000256" key="1">
    <source>
        <dbReference type="ARBA" id="ARBA00022485"/>
    </source>
</evidence>
<evidence type="ECO:0000256" key="4">
    <source>
        <dbReference type="ARBA" id="ARBA00023014"/>
    </source>
</evidence>
<dbReference type="GO" id="GO:0016226">
    <property type="term" value="P:iron-sulfur cluster assembly"/>
    <property type="evidence" value="ECO:0007669"/>
    <property type="project" value="UniProtKB-UniRule"/>
</dbReference>
<dbReference type="EMBL" id="VUOD01000001">
    <property type="protein sequence ID" value="KAA2286014.1"/>
    <property type="molecule type" value="Genomic_DNA"/>
</dbReference>
<dbReference type="InterPro" id="IPR035903">
    <property type="entry name" value="HesB-like_dom_sf"/>
</dbReference>
<feature type="binding site" evidence="5">
    <location>
        <position position="153"/>
    </location>
    <ligand>
        <name>[4Fe-4S] cluster</name>
        <dbReference type="ChEBI" id="CHEBI:49883"/>
    </ligand>
</feature>
<comment type="caution">
    <text evidence="8">The sequence shown here is derived from an EMBL/GenBank/DDBJ whole genome shotgun (WGS) entry which is preliminary data.</text>
</comment>
<dbReference type="Gene3D" id="2.60.300.12">
    <property type="entry name" value="HesB-like domain"/>
    <property type="match status" value="1"/>
</dbReference>
<dbReference type="GO" id="GO:0005506">
    <property type="term" value="F:iron ion binding"/>
    <property type="evidence" value="ECO:0007669"/>
    <property type="project" value="InterPro"/>
</dbReference>
<dbReference type="InterPro" id="IPR034904">
    <property type="entry name" value="FSCA_dom_sf"/>
</dbReference>
<dbReference type="PANTHER" id="PTHR11178">
    <property type="entry name" value="IRON-SULFUR CLUSTER SCAFFOLD PROTEIN NFU-RELATED"/>
    <property type="match status" value="1"/>
</dbReference>
<comment type="cofactor">
    <cofactor evidence="5">
        <name>[4Fe-4S] cluster</name>
        <dbReference type="ChEBI" id="CHEBI:49883"/>
    </cofactor>
    <text evidence="5">Binds 1 [4Fe-4S] cluster per subunit. The cluster is presumably bound at the interface of two monomers.</text>
</comment>
<dbReference type="InterPro" id="IPR017726">
    <property type="entry name" value="Fe/S_biogenesis_protein_NfuA"/>
</dbReference>
<dbReference type="InterPro" id="IPR001075">
    <property type="entry name" value="NIF_FeS_clus_asmbl_NifU_C"/>
</dbReference>
<feature type="domain" description="Core" evidence="7">
    <location>
        <begin position="2"/>
        <end position="99"/>
    </location>
</feature>
<dbReference type="SUPFAM" id="SSF89360">
    <property type="entry name" value="HesB-like domain"/>
    <property type="match status" value="1"/>
</dbReference>
<keyword evidence="9" id="KW-1185">Reference proteome</keyword>
<dbReference type="InterPro" id="IPR000361">
    <property type="entry name" value="ATAP_core_dom"/>
</dbReference>
<dbReference type="HAMAP" id="MF_01637">
    <property type="entry name" value="Fe_S_biogen_NfuA"/>
    <property type="match status" value="1"/>
</dbReference>
<dbReference type="SUPFAM" id="SSF117916">
    <property type="entry name" value="Fe-S cluster assembly (FSCA) domain-like"/>
    <property type="match status" value="1"/>
</dbReference>
<sequence>MISISESAQGYFRRLLEQQGGDAVGIRLSAVNPGTPAADARLEFCEASDLDGQEWAVECAGFVLYVDGPSVPYLDAAEIDFVQNATGGQLTIRAPRIKGQAPGEGASLVERVRWLLDSEINPQLAAHRGRVSLEAVDADGVVWLRFGGGCHGCGMADVTLKQGIEKTLRARLPEVREVRDVTDHDSGTDPYISRG</sequence>
<keyword evidence="4 5" id="KW-0411">Iron-sulfur</keyword>
<dbReference type="PANTHER" id="PTHR11178:SF51">
    <property type="entry name" value="FE_S BIOGENESIS PROTEIN NFUA"/>
    <property type="match status" value="1"/>
</dbReference>
<reference evidence="8 9" key="2">
    <citation type="submission" date="2019-09" db="EMBL/GenBank/DDBJ databases">
        <authorList>
            <person name="Mazur A."/>
        </authorList>
    </citation>
    <scope>NUCLEOTIDE SEQUENCE [LARGE SCALE GENOMIC DNA]</scope>
    <source>
        <strain evidence="8 9">3729k</strain>
    </source>
</reference>
<dbReference type="RefSeq" id="WP_149859231.1">
    <property type="nucleotide sequence ID" value="NZ_VUOD01000001.1"/>
</dbReference>
<evidence type="ECO:0000256" key="3">
    <source>
        <dbReference type="ARBA" id="ARBA00023004"/>
    </source>
</evidence>
<evidence type="ECO:0000256" key="2">
    <source>
        <dbReference type="ARBA" id="ARBA00022723"/>
    </source>
</evidence>
<dbReference type="Pfam" id="PF01106">
    <property type="entry name" value="NifU"/>
    <property type="match status" value="1"/>
</dbReference>
<keyword evidence="3 5" id="KW-0408">Iron</keyword>
<dbReference type="Pfam" id="PF01521">
    <property type="entry name" value="Fe-S_biosyn"/>
    <property type="match status" value="1"/>
</dbReference>
<evidence type="ECO:0000256" key="5">
    <source>
        <dbReference type="HAMAP-Rule" id="MF_01637"/>
    </source>
</evidence>
<name>A0A5B2ZFN4_9GAMM</name>
<organism evidence="8 9">
    <name type="scientific">Arenimonas fontis</name>
    <dbReference type="NCBI Taxonomy" id="2608255"/>
    <lineage>
        <taxon>Bacteria</taxon>
        <taxon>Pseudomonadati</taxon>
        <taxon>Pseudomonadota</taxon>
        <taxon>Gammaproteobacteria</taxon>
        <taxon>Lysobacterales</taxon>
        <taxon>Lysobacteraceae</taxon>
        <taxon>Arenimonas</taxon>
    </lineage>
</organism>
<keyword evidence="1 5" id="KW-0004">4Fe-4S</keyword>
<protein>
    <recommendedName>
        <fullName evidence="5">Fe/S biogenesis protein NfuA</fullName>
    </recommendedName>
</protein>
<dbReference type="Gene3D" id="3.30.300.130">
    <property type="entry name" value="Fe-S cluster assembly (FSCA)"/>
    <property type="match status" value="1"/>
</dbReference>
<comment type="function">
    <text evidence="5">Involved in iron-sulfur cluster biogenesis. Binds a 4Fe-4S cluster, can transfer this cluster to apoproteins, and thereby intervenes in the maturation of Fe/S proteins. Could also act as a scaffold/chaperone for damaged Fe/S proteins.</text>
</comment>
<proteinExistence type="inferred from homology"/>
<dbReference type="AlphaFoldDB" id="A0A5B2ZFN4"/>
<evidence type="ECO:0000259" key="7">
    <source>
        <dbReference type="Pfam" id="PF01521"/>
    </source>
</evidence>